<evidence type="ECO:0000259" key="1">
    <source>
        <dbReference type="SMART" id="SM00843"/>
    </source>
</evidence>
<dbReference type="Gene3D" id="1.10.10.10">
    <property type="entry name" value="Winged helix-like DNA-binding domain superfamily/Winged helix DNA-binding domain"/>
    <property type="match status" value="1"/>
</dbReference>
<evidence type="ECO:0000313" key="2">
    <source>
        <dbReference type="EMBL" id="BBH17477.1"/>
    </source>
</evidence>
<evidence type="ECO:0000313" key="3">
    <source>
        <dbReference type="Proteomes" id="UP000271573"/>
    </source>
</evidence>
<sequence>MTGNDATLSGPLLRAGCELVVTHQLASATYLHRKLGIPFDGALALIAELERAGVIEPHNGMAASRGIRYRADQLRDALAALEGAN</sequence>
<dbReference type="AlphaFoldDB" id="A0A3G9IEX3"/>
<proteinExistence type="predicted"/>
<dbReference type="InterPro" id="IPR036390">
    <property type="entry name" value="WH_DNA-bd_sf"/>
</dbReference>
<keyword evidence="3" id="KW-1185">Reference proteome</keyword>
<dbReference type="Pfam" id="PF09397">
    <property type="entry name" value="FtsK_gamma"/>
    <property type="match status" value="1"/>
</dbReference>
<organism evidence="2 3">
    <name type="scientific">Nocardioides baekrokdamisoli</name>
    <dbReference type="NCBI Taxonomy" id="1804624"/>
    <lineage>
        <taxon>Bacteria</taxon>
        <taxon>Bacillati</taxon>
        <taxon>Actinomycetota</taxon>
        <taxon>Actinomycetes</taxon>
        <taxon>Propionibacteriales</taxon>
        <taxon>Nocardioidaceae</taxon>
        <taxon>Nocardioides</taxon>
    </lineage>
</organism>
<dbReference type="InterPro" id="IPR036388">
    <property type="entry name" value="WH-like_DNA-bd_sf"/>
</dbReference>
<dbReference type="Proteomes" id="UP000271573">
    <property type="component" value="Chromosome"/>
</dbReference>
<dbReference type="KEGG" id="nbe:Back2_17640"/>
<protein>
    <recommendedName>
        <fullName evidence="1">FtsK gamma domain-containing protein</fullName>
    </recommendedName>
</protein>
<name>A0A3G9IEX3_9ACTN</name>
<dbReference type="RefSeq" id="WP_125568662.1">
    <property type="nucleotide sequence ID" value="NZ_AP019307.1"/>
</dbReference>
<accession>A0A3G9IEX3</accession>
<dbReference type="SUPFAM" id="SSF46785">
    <property type="entry name" value="Winged helix' DNA-binding domain"/>
    <property type="match status" value="1"/>
</dbReference>
<reference evidence="2 3" key="1">
    <citation type="submission" date="2018-11" db="EMBL/GenBank/DDBJ databases">
        <title>Complete genome sequence of Nocardioides baekrokdamisoli strain KCTC 39748.</title>
        <authorList>
            <person name="Kang S.W."/>
            <person name="Lee K.C."/>
            <person name="Kim K.K."/>
            <person name="Kim J.S."/>
            <person name="Kim D.S."/>
            <person name="Ko S.H."/>
            <person name="Yang S.H."/>
            <person name="Shin Y.K."/>
            <person name="Lee J.S."/>
        </authorList>
    </citation>
    <scope>NUCLEOTIDE SEQUENCE [LARGE SCALE GENOMIC DNA]</scope>
    <source>
        <strain evidence="2 3">KCTC 39748</strain>
    </source>
</reference>
<dbReference type="EMBL" id="AP019307">
    <property type="protein sequence ID" value="BBH17477.1"/>
    <property type="molecule type" value="Genomic_DNA"/>
</dbReference>
<dbReference type="SMART" id="SM00843">
    <property type="entry name" value="Ftsk_gamma"/>
    <property type="match status" value="1"/>
</dbReference>
<feature type="domain" description="FtsK gamma" evidence="1">
    <location>
        <begin position="6"/>
        <end position="72"/>
    </location>
</feature>
<gene>
    <name evidence="2" type="ORF">Back2_17640</name>
</gene>
<dbReference type="InterPro" id="IPR018541">
    <property type="entry name" value="Ftsk_gamma"/>
</dbReference>